<dbReference type="AlphaFoldDB" id="A0A0C1QLX9"/>
<keyword evidence="4" id="KW-0653">Protein transport</keyword>
<reference evidence="9 10" key="1">
    <citation type="submission" date="2014-11" db="EMBL/GenBank/DDBJ databases">
        <title>A Rickettsiales Symbiont of Amoebae With Ancient Features.</title>
        <authorList>
            <person name="Schulz F."/>
            <person name="Martijn J."/>
            <person name="Wascher F."/>
            <person name="Kostanjsek R."/>
            <person name="Ettema T.J."/>
            <person name="Horn M."/>
        </authorList>
    </citation>
    <scope>NUCLEOTIDE SEQUENCE [LARGE SCALE GENOMIC DNA]</scope>
    <source>
        <strain evidence="9 10">UWC36</strain>
    </source>
</reference>
<evidence type="ECO:0000256" key="7">
    <source>
        <dbReference type="ARBA" id="ARBA00023136"/>
    </source>
</evidence>
<comment type="caution">
    <text evidence="9">The sequence shown here is derived from an EMBL/GenBank/DDBJ whole genome shotgun (WGS) entry which is preliminary data.</text>
</comment>
<keyword evidence="7 8" id="KW-0472">Membrane</keyword>
<comment type="subcellular location">
    <subcellularLocation>
        <location evidence="1">Membrane</location>
        <topology evidence="1">Single-pass membrane protein</topology>
    </subcellularLocation>
</comment>
<evidence type="ECO:0000256" key="6">
    <source>
        <dbReference type="ARBA" id="ARBA00023010"/>
    </source>
</evidence>
<dbReference type="OrthoDB" id="9864910at2"/>
<dbReference type="Proteomes" id="UP000031258">
    <property type="component" value="Unassembled WGS sequence"/>
</dbReference>
<evidence type="ECO:0000256" key="2">
    <source>
        <dbReference type="ARBA" id="ARBA00022448"/>
    </source>
</evidence>
<name>A0A0C1QLX9_9RICK</name>
<keyword evidence="5 8" id="KW-1133">Transmembrane helix</keyword>
<proteinExistence type="predicted"/>
<evidence type="ECO:0000256" key="5">
    <source>
        <dbReference type="ARBA" id="ARBA00022989"/>
    </source>
</evidence>
<evidence type="ECO:0000256" key="1">
    <source>
        <dbReference type="ARBA" id="ARBA00004167"/>
    </source>
</evidence>
<dbReference type="EMBL" id="JSWE01000124">
    <property type="protein sequence ID" value="KIE05078.1"/>
    <property type="molecule type" value="Genomic_DNA"/>
</dbReference>
<keyword evidence="3 8" id="KW-0812">Transmembrane</keyword>
<evidence type="ECO:0000256" key="4">
    <source>
        <dbReference type="ARBA" id="ARBA00022927"/>
    </source>
</evidence>
<organism evidence="9 10">
    <name type="scientific">Candidatus Jidaibacter acanthamoebae</name>
    <dbReference type="NCBI Taxonomy" id="86105"/>
    <lineage>
        <taxon>Bacteria</taxon>
        <taxon>Pseudomonadati</taxon>
        <taxon>Pseudomonadota</taxon>
        <taxon>Alphaproteobacteria</taxon>
        <taxon>Rickettsiales</taxon>
        <taxon>Candidatus Midichloriaceae</taxon>
        <taxon>Candidatus Jidaibacter</taxon>
    </lineage>
</organism>
<keyword evidence="6" id="KW-0811">Translocation</keyword>
<dbReference type="RefSeq" id="WP_039457195.1">
    <property type="nucleotide sequence ID" value="NZ_JSWE01000124.1"/>
</dbReference>
<feature type="transmembrane region" description="Helical" evidence="8">
    <location>
        <begin position="12"/>
        <end position="32"/>
    </location>
</feature>
<protein>
    <submittedName>
        <fullName evidence="9">Uncharacterized protein</fullName>
    </submittedName>
</protein>
<dbReference type="Pfam" id="PF02416">
    <property type="entry name" value="TatA_B_E"/>
    <property type="match status" value="1"/>
</dbReference>
<sequence>MLNSSLSNKKKVMLGFSFGELVVVSVVALLALKPKELKTLVKSWRKLSSQIQQYYRNYLNYFNEAFKEEGESEAEEESDIVNYILDLDGNVQKTYDLSKIMPDLKRNADD</sequence>
<evidence type="ECO:0000313" key="9">
    <source>
        <dbReference type="EMBL" id="KIE05078.1"/>
    </source>
</evidence>
<keyword evidence="2" id="KW-0813">Transport</keyword>
<evidence type="ECO:0000313" key="10">
    <source>
        <dbReference type="Proteomes" id="UP000031258"/>
    </source>
</evidence>
<accession>A0A0C1QLX9</accession>
<keyword evidence="10" id="KW-1185">Reference proteome</keyword>
<dbReference type="InterPro" id="IPR003369">
    <property type="entry name" value="TatA/B/E"/>
</dbReference>
<dbReference type="STRING" id="86105.NF27_EY01740"/>
<evidence type="ECO:0000256" key="3">
    <source>
        <dbReference type="ARBA" id="ARBA00022692"/>
    </source>
</evidence>
<evidence type="ECO:0000256" key="8">
    <source>
        <dbReference type="SAM" id="Phobius"/>
    </source>
</evidence>
<gene>
    <name evidence="9" type="ORF">NF27_EY01740</name>
</gene>